<evidence type="ECO:0000256" key="5">
    <source>
        <dbReference type="ARBA" id="ARBA00022839"/>
    </source>
</evidence>
<dbReference type="GO" id="GO:0006308">
    <property type="term" value="P:DNA catabolic process"/>
    <property type="evidence" value="ECO:0007669"/>
    <property type="project" value="UniProtKB-UniRule"/>
</dbReference>
<keyword evidence="2" id="KW-0963">Cytoplasm</keyword>
<dbReference type="InterPro" id="IPR037004">
    <property type="entry name" value="Exonuc_VII_ssu_sf"/>
</dbReference>
<keyword evidence="3" id="KW-0540">Nuclease</keyword>
<evidence type="ECO:0000313" key="8">
    <source>
        <dbReference type="Proteomes" id="UP000256379"/>
    </source>
</evidence>
<evidence type="ECO:0000313" key="7">
    <source>
        <dbReference type="EMBL" id="RDU67660.1"/>
    </source>
</evidence>
<dbReference type="EMBL" id="NXLQ01000001">
    <property type="protein sequence ID" value="RDU67660.1"/>
    <property type="molecule type" value="Genomic_DNA"/>
</dbReference>
<dbReference type="OrthoDB" id="5327969at2"/>
<keyword evidence="4" id="KW-0378">Hydrolase</keyword>
<evidence type="ECO:0000256" key="1">
    <source>
        <dbReference type="ARBA" id="ARBA00009998"/>
    </source>
</evidence>
<protein>
    <recommendedName>
        <fullName evidence="6">Exodeoxyribonuclease VII small subunit</fullName>
        <ecNumber evidence="6">3.1.11.6</ecNumber>
    </recommendedName>
</protein>
<evidence type="ECO:0000256" key="2">
    <source>
        <dbReference type="ARBA" id="ARBA00022490"/>
    </source>
</evidence>
<proteinExistence type="inferred from homology"/>
<evidence type="ECO:0000256" key="3">
    <source>
        <dbReference type="ARBA" id="ARBA00022722"/>
    </source>
</evidence>
<comment type="similarity">
    <text evidence="1">Belongs to the XseB family.</text>
</comment>
<dbReference type="AlphaFoldDB" id="A0A3D8IRQ2"/>
<dbReference type="SUPFAM" id="SSF116842">
    <property type="entry name" value="XseB-like"/>
    <property type="match status" value="1"/>
</dbReference>
<dbReference type="RefSeq" id="WP_115542186.1">
    <property type="nucleotide sequence ID" value="NZ_NXLQ01000001.1"/>
</dbReference>
<keyword evidence="8" id="KW-1185">Reference proteome</keyword>
<evidence type="ECO:0000256" key="6">
    <source>
        <dbReference type="NCBIfam" id="TIGR01280"/>
    </source>
</evidence>
<dbReference type="InterPro" id="IPR003761">
    <property type="entry name" value="Exonuc_VII_S"/>
</dbReference>
<dbReference type="GO" id="GO:0008855">
    <property type="term" value="F:exodeoxyribonuclease VII activity"/>
    <property type="evidence" value="ECO:0007669"/>
    <property type="project" value="UniProtKB-UniRule"/>
</dbReference>
<evidence type="ECO:0000256" key="4">
    <source>
        <dbReference type="ARBA" id="ARBA00022801"/>
    </source>
</evidence>
<keyword evidence="5" id="KW-0269">Exonuclease</keyword>
<reference evidence="7 8" key="1">
    <citation type="submission" date="2018-04" db="EMBL/GenBank/DDBJ databases">
        <title>Novel Campyloabacter and Helicobacter Species and Strains.</title>
        <authorList>
            <person name="Mannion A.J."/>
            <person name="Shen Z."/>
            <person name="Fox J.G."/>
        </authorList>
    </citation>
    <scope>NUCLEOTIDE SEQUENCE [LARGE SCALE GENOMIC DNA]</scope>
    <source>
        <strain evidence="7 8">MIT 17-337</strain>
    </source>
</reference>
<sequence>MNTERKNKKQHETIESLDFEAHIERVKNIIQSLNNNEINLKDGLQLYREAQKHLGVANQMLEDAEFELKNALEQK</sequence>
<dbReference type="Gene3D" id="1.10.287.1040">
    <property type="entry name" value="Exonuclease VII, small subunit"/>
    <property type="match status" value="1"/>
</dbReference>
<dbReference type="EC" id="3.1.11.6" evidence="6"/>
<comment type="caution">
    <text evidence="7">The sequence shown here is derived from an EMBL/GenBank/DDBJ whole genome shotgun (WGS) entry which is preliminary data.</text>
</comment>
<dbReference type="Proteomes" id="UP000256379">
    <property type="component" value="Unassembled WGS sequence"/>
</dbReference>
<name>A0A3D8IRQ2_9HELI</name>
<dbReference type="Pfam" id="PF02609">
    <property type="entry name" value="Exonuc_VII_S"/>
    <property type="match status" value="1"/>
</dbReference>
<gene>
    <name evidence="7" type="primary">xseB</name>
    <name evidence="7" type="ORF">CQA53_01265</name>
</gene>
<dbReference type="GO" id="GO:0009318">
    <property type="term" value="C:exodeoxyribonuclease VII complex"/>
    <property type="evidence" value="ECO:0007669"/>
    <property type="project" value="UniProtKB-UniRule"/>
</dbReference>
<dbReference type="NCBIfam" id="TIGR01280">
    <property type="entry name" value="xseB"/>
    <property type="match status" value="1"/>
</dbReference>
<organism evidence="7 8">
    <name type="scientific">Helicobacter didelphidarum</name>
    <dbReference type="NCBI Taxonomy" id="2040648"/>
    <lineage>
        <taxon>Bacteria</taxon>
        <taxon>Pseudomonadati</taxon>
        <taxon>Campylobacterota</taxon>
        <taxon>Epsilonproteobacteria</taxon>
        <taxon>Campylobacterales</taxon>
        <taxon>Helicobacteraceae</taxon>
        <taxon>Helicobacter</taxon>
    </lineage>
</organism>
<accession>A0A3D8IRQ2</accession>